<reference evidence="3 4" key="1">
    <citation type="submission" date="2024-01" db="EMBL/GenBank/DDBJ databases">
        <authorList>
            <person name="Alioto T."/>
            <person name="Alioto T."/>
            <person name="Gomez Garrido J."/>
        </authorList>
    </citation>
    <scope>NUCLEOTIDE SEQUENCE [LARGE SCALE GENOMIC DNA]</scope>
</reference>
<dbReference type="PANTHER" id="PTHR14428:SF5">
    <property type="entry name" value="NUCLEOLAR COMPLEX PROTEIN 3 HOMOLOG"/>
    <property type="match status" value="1"/>
</dbReference>
<dbReference type="Pfam" id="PF03914">
    <property type="entry name" value="CBF"/>
    <property type="match status" value="1"/>
</dbReference>
<dbReference type="InterPro" id="IPR016903">
    <property type="entry name" value="Nucleolar_cplx-assoc_3"/>
</dbReference>
<evidence type="ECO:0000256" key="1">
    <source>
        <dbReference type="ARBA" id="ARBA00007797"/>
    </source>
</evidence>
<dbReference type="GO" id="GO:0006270">
    <property type="term" value="P:DNA replication initiation"/>
    <property type="evidence" value="ECO:0007669"/>
    <property type="project" value="TreeGrafter"/>
</dbReference>
<organism evidence="3 4">
    <name type="scientific">Scomber scombrus</name>
    <name type="common">Atlantic mackerel</name>
    <name type="synonym">Scomber vernalis</name>
    <dbReference type="NCBI Taxonomy" id="13677"/>
    <lineage>
        <taxon>Eukaryota</taxon>
        <taxon>Metazoa</taxon>
        <taxon>Chordata</taxon>
        <taxon>Craniata</taxon>
        <taxon>Vertebrata</taxon>
        <taxon>Euteleostomi</taxon>
        <taxon>Actinopterygii</taxon>
        <taxon>Neopterygii</taxon>
        <taxon>Teleostei</taxon>
        <taxon>Neoteleostei</taxon>
        <taxon>Acanthomorphata</taxon>
        <taxon>Pelagiaria</taxon>
        <taxon>Scombriformes</taxon>
        <taxon>Scombridae</taxon>
        <taxon>Scomber</taxon>
    </lineage>
</organism>
<sequence>MLLTLHAGKSNDDIIIVLRCLDAMLTRRRKQVSLQRAMAFVKRLSTLSLHLLPNASVGILAATRSAVHSFPKCDFLLDNEIQGSGFYLPELDEPEHCNAQNTALWELHTLQRHYHPVVRRLAVHLSLGAPSEGSAALRVDLSRRSAEELFEDYSVRDMTFNPAVAAPSTKKKDHFTVGATLLDAELQRRAESILTVTEETQLDFTKTHTPNTH</sequence>
<gene>
    <name evidence="3" type="ORF">FSCOSCO3_A034894</name>
</gene>
<accession>A0AAV1QN53</accession>
<dbReference type="EMBL" id="CAWUFR010002797">
    <property type="protein sequence ID" value="CAK6984959.1"/>
    <property type="molecule type" value="Genomic_DNA"/>
</dbReference>
<dbReference type="AlphaFoldDB" id="A0AAV1QN53"/>
<dbReference type="GO" id="GO:0005730">
    <property type="term" value="C:nucleolus"/>
    <property type="evidence" value="ECO:0007669"/>
    <property type="project" value="TreeGrafter"/>
</dbReference>
<evidence type="ECO:0000313" key="4">
    <source>
        <dbReference type="Proteomes" id="UP001314229"/>
    </source>
</evidence>
<dbReference type="Proteomes" id="UP001314229">
    <property type="component" value="Unassembled WGS sequence"/>
</dbReference>
<dbReference type="PANTHER" id="PTHR14428">
    <property type="entry name" value="NUCLEOLAR COMPLEX PROTEIN 3"/>
    <property type="match status" value="1"/>
</dbReference>
<evidence type="ECO:0000259" key="2">
    <source>
        <dbReference type="Pfam" id="PF03914"/>
    </source>
</evidence>
<keyword evidence="4" id="KW-1185">Reference proteome</keyword>
<feature type="domain" description="CCAAT-binding factor" evidence="2">
    <location>
        <begin position="16"/>
        <end position="122"/>
    </location>
</feature>
<proteinExistence type="inferred from homology"/>
<protein>
    <submittedName>
        <fullName evidence="3">Nucleolar complex protein 3 homolog</fullName>
    </submittedName>
</protein>
<comment type="caution">
    <text evidence="3">The sequence shown here is derived from an EMBL/GenBank/DDBJ whole genome shotgun (WGS) entry which is preliminary data.</text>
</comment>
<dbReference type="GO" id="GO:0003682">
    <property type="term" value="F:chromatin binding"/>
    <property type="evidence" value="ECO:0007669"/>
    <property type="project" value="TreeGrafter"/>
</dbReference>
<name>A0AAV1QN53_SCOSC</name>
<evidence type="ECO:0000313" key="3">
    <source>
        <dbReference type="EMBL" id="CAK6984959.1"/>
    </source>
</evidence>
<dbReference type="InterPro" id="IPR005612">
    <property type="entry name" value="CCAAT-binding_factor"/>
</dbReference>
<comment type="similarity">
    <text evidence="1">Belongs to the CBF/MAK21 family.</text>
</comment>